<dbReference type="InterPro" id="IPR037129">
    <property type="entry name" value="XPA_sf"/>
</dbReference>
<gene>
    <name evidence="7" type="ORF">BDA99DRAFT_519710</name>
</gene>
<dbReference type="SUPFAM" id="SSF46955">
    <property type="entry name" value="Putative DNA-binding domain"/>
    <property type="match status" value="1"/>
</dbReference>
<evidence type="ECO:0000259" key="6">
    <source>
        <dbReference type="PROSITE" id="PS50181"/>
    </source>
</evidence>
<name>A0AAD5JTM3_9FUNG</name>
<keyword evidence="3" id="KW-0539">Nucleus</keyword>
<feature type="region of interest" description="Disordered" evidence="5">
    <location>
        <begin position="1"/>
        <end position="133"/>
    </location>
</feature>
<feature type="compositionally biased region" description="Basic residues" evidence="5">
    <location>
        <begin position="674"/>
        <end position="683"/>
    </location>
</feature>
<feature type="compositionally biased region" description="Polar residues" evidence="5">
    <location>
        <begin position="124"/>
        <end position="133"/>
    </location>
</feature>
<dbReference type="InterPro" id="IPR001810">
    <property type="entry name" value="F-box_dom"/>
</dbReference>
<keyword evidence="8" id="KW-1185">Reference proteome</keyword>
<organism evidence="7 8">
    <name type="scientific">Phascolomyces articulosus</name>
    <dbReference type="NCBI Taxonomy" id="60185"/>
    <lineage>
        <taxon>Eukaryota</taxon>
        <taxon>Fungi</taxon>
        <taxon>Fungi incertae sedis</taxon>
        <taxon>Mucoromycota</taxon>
        <taxon>Mucoromycotina</taxon>
        <taxon>Mucoromycetes</taxon>
        <taxon>Mucorales</taxon>
        <taxon>Lichtheimiaceae</taxon>
        <taxon>Phascolomyces</taxon>
    </lineage>
</organism>
<dbReference type="SUPFAM" id="SSF81383">
    <property type="entry name" value="F-box domain"/>
    <property type="match status" value="1"/>
</dbReference>
<dbReference type="GO" id="GO:0005634">
    <property type="term" value="C:nucleus"/>
    <property type="evidence" value="ECO:0007669"/>
    <property type="project" value="UniProtKB-SubCell"/>
</dbReference>
<feature type="region of interest" description="Disordered" evidence="5">
    <location>
        <begin position="663"/>
        <end position="691"/>
    </location>
</feature>
<comment type="caution">
    <text evidence="7">The sequence shown here is derived from an EMBL/GenBank/DDBJ whole genome shotgun (WGS) entry which is preliminary data.</text>
</comment>
<evidence type="ECO:0000256" key="5">
    <source>
        <dbReference type="SAM" id="MobiDB-lite"/>
    </source>
</evidence>
<sequence length="807" mass="93910">MTGTTTVMERPRRSAAVRANQRVQYNKRASEERQAAKVQRQQQKEAAAAAKVEKQQRREAAAKEAKEKVVAQKRQRKEQDQDGDMAAGSNYSSPPKKKKAAVTTTTKVKRQRKKNDKISEENNEQQQRDPQQPVSHLYDISIEVWELIFQHLYPSELATLAQINDHFKAIVTYMPIWKSICLKASLPDPKIRGHCKTFYQVVIKHSYRVCEKCHAYCAKSGSSASLPVHMEEQKKDINMCLACRKSHFLTYPEQDPPDHADEEQSQVEEEQQQRHRRRRTRITKSTGMSFFRLNEFDMDNINYIPVRNPYYRNAPPMRLYESSEVHSYARRVHGGDVGIEAARSKSRNMIATRQRNLQARRERERQERDAREKDLNTQFETAKIENTLVGQLAHQYVESNIGSVEVCITMARQRIQRQNDLKQAIEAVGYPYDSSSNTTEMYIHQPTSFTLEEAVKRLVQEAIQKRLREERRLALKQALQQHNMELNDRSSFCQNYITSGEPILDHVIQTLVERRWFMDHTIFGTMGRNQYYNYSTDWYFEREKFLDRSQNSKYYALKEYLKARLTSDKYYQSIKEEDENATAAARPPASLWSQIGKMMPDIWKEVACDYLGMGFFAQEQKLVSALAMDPTELAILVPDNQVIQLVDDGFNIKISAMQEQQQQIQQEASSSSKQSKKKQKRVQRPPTPPAFPISFSQAMHQSLGDDFTSFFTMARGRLVTKIKDAYIRKAAKELPALIKTFIEGCKVDPSLNRTTFQQQKAQFIQEKLPMLSQETNIHSSYLISLLDVMDPWSYPYIHYHNQHMRLT</sequence>
<feature type="coiled-coil region" evidence="4">
    <location>
        <begin position="349"/>
        <end position="376"/>
    </location>
</feature>
<reference evidence="7" key="2">
    <citation type="submission" date="2023-02" db="EMBL/GenBank/DDBJ databases">
        <authorList>
            <consortium name="DOE Joint Genome Institute"/>
            <person name="Mondo S.J."/>
            <person name="Chang Y."/>
            <person name="Wang Y."/>
            <person name="Ahrendt S."/>
            <person name="Andreopoulos W."/>
            <person name="Barry K."/>
            <person name="Beard J."/>
            <person name="Benny G.L."/>
            <person name="Blankenship S."/>
            <person name="Bonito G."/>
            <person name="Cuomo C."/>
            <person name="Desiro A."/>
            <person name="Gervers K.A."/>
            <person name="Hundley H."/>
            <person name="Kuo A."/>
            <person name="LaButti K."/>
            <person name="Lang B.F."/>
            <person name="Lipzen A."/>
            <person name="O'Donnell K."/>
            <person name="Pangilinan J."/>
            <person name="Reynolds N."/>
            <person name="Sandor L."/>
            <person name="Smith M.W."/>
            <person name="Tsang A."/>
            <person name="Grigoriev I.V."/>
            <person name="Stajich J.E."/>
            <person name="Spatafora J.W."/>
        </authorList>
    </citation>
    <scope>NUCLEOTIDE SEQUENCE</scope>
    <source>
        <strain evidence="7">RSA 2281</strain>
    </source>
</reference>
<dbReference type="CDD" id="cd21075">
    <property type="entry name" value="DBD_XPA-like"/>
    <property type="match status" value="1"/>
</dbReference>
<dbReference type="InterPro" id="IPR009061">
    <property type="entry name" value="DNA-bd_dom_put_sf"/>
</dbReference>
<evidence type="ECO:0000313" key="7">
    <source>
        <dbReference type="EMBL" id="KAI9253413.1"/>
    </source>
</evidence>
<feature type="domain" description="F-box" evidence="6">
    <location>
        <begin position="134"/>
        <end position="180"/>
    </location>
</feature>
<comment type="subcellular location">
    <subcellularLocation>
        <location evidence="1">Nucleus</location>
    </subcellularLocation>
</comment>
<protein>
    <recommendedName>
        <fullName evidence="6">F-box domain-containing protein</fullName>
    </recommendedName>
</protein>
<dbReference type="InterPro" id="IPR036047">
    <property type="entry name" value="F-box-like_dom_sf"/>
</dbReference>
<dbReference type="Gene3D" id="3.90.530.10">
    <property type="entry name" value="XPA C-terminal domain"/>
    <property type="match status" value="1"/>
</dbReference>
<dbReference type="EMBL" id="JAIXMP010000026">
    <property type="protein sequence ID" value="KAI9253413.1"/>
    <property type="molecule type" value="Genomic_DNA"/>
</dbReference>
<dbReference type="AlphaFoldDB" id="A0AAD5JTM3"/>
<keyword evidence="2" id="KW-0862">Zinc</keyword>
<dbReference type="Proteomes" id="UP001209540">
    <property type="component" value="Unassembled WGS sequence"/>
</dbReference>
<dbReference type="PROSITE" id="PS50181">
    <property type="entry name" value="FBOX"/>
    <property type="match status" value="1"/>
</dbReference>
<reference evidence="7" key="1">
    <citation type="journal article" date="2022" name="IScience">
        <title>Evolution of zygomycete secretomes and the origins of terrestrial fungal ecologies.</title>
        <authorList>
            <person name="Chang Y."/>
            <person name="Wang Y."/>
            <person name="Mondo S."/>
            <person name="Ahrendt S."/>
            <person name="Andreopoulos W."/>
            <person name="Barry K."/>
            <person name="Beard J."/>
            <person name="Benny G.L."/>
            <person name="Blankenship S."/>
            <person name="Bonito G."/>
            <person name="Cuomo C."/>
            <person name="Desiro A."/>
            <person name="Gervers K.A."/>
            <person name="Hundley H."/>
            <person name="Kuo A."/>
            <person name="LaButti K."/>
            <person name="Lang B.F."/>
            <person name="Lipzen A."/>
            <person name="O'Donnell K."/>
            <person name="Pangilinan J."/>
            <person name="Reynolds N."/>
            <person name="Sandor L."/>
            <person name="Smith M.E."/>
            <person name="Tsang A."/>
            <person name="Grigoriev I.V."/>
            <person name="Stajich J.E."/>
            <person name="Spatafora J.W."/>
        </authorList>
    </citation>
    <scope>NUCLEOTIDE SEQUENCE</scope>
    <source>
        <strain evidence="7">RSA 2281</strain>
    </source>
</reference>
<accession>A0AAD5JTM3</accession>
<feature type="compositionally biased region" description="Low complexity" evidence="5">
    <location>
        <begin position="36"/>
        <end position="50"/>
    </location>
</feature>
<keyword evidence="4" id="KW-0175">Coiled coil</keyword>
<feature type="compositionally biased region" description="Acidic residues" evidence="5">
    <location>
        <begin position="260"/>
        <end position="270"/>
    </location>
</feature>
<evidence type="ECO:0000256" key="3">
    <source>
        <dbReference type="ARBA" id="ARBA00023242"/>
    </source>
</evidence>
<evidence type="ECO:0000256" key="2">
    <source>
        <dbReference type="ARBA" id="ARBA00022833"/>
    </source>
</evidence>
<feature type="compositionally biased region" description="Low complexity" evidence="5">
    <location>
        <begin position="663"/>
        <end position="673"/>
    </location>
</feature>
<evidence type="ECO:0000313" key="8">
    <source>
        <dbReference type="Proteomes" id="UP001209540"/>
    </source>
</evidence>
<proteinExistence type="predicted"/>
<feature type="region of interest" description="Disordered" evidence="5">
    <location>
        <begin position="251"/>
        <end position="281"/>
    </location>
</feature>
<evidence type="ECO:0000256" key="1">
    <source>
        <dbReference type="ARBA" id="ARBA00004123"/>
    </source>
</evidence>
<feature type="compositionally biased region" description="Basic and acidic residues" evidence="5">
    <location>
        <begin position="51"/>
        <end position="70"/>
    </location>
</feature>
<evidence type="ECO:0000256" key="4">
    <source>
        <dbReference type="SAM" id="Coils"/>
    </source>
</evidence>